<protein>
    <submittedName>
        <fullName evidence="4">Sulfotransferase</fullName>
    </submittedName>
</protein>
<dbReference type="Gene3D" id="3.40.50.300">
    <property type="entry name" value="P-loop containing nucleotide triphosphate hydrolases"/>
    <property type="match status" value="1"/>
</dbReference>
<dbReference type="Pfam" id="PF00685">
    <property type="entry name" value="Sulfotransfer_1"/>
    <property type="match status" value="1"/>
</dbReference>
<dbReference type="RefSeq" id="WP_068806391.1">
    <property type="nucleotide sequence ID" value="NZ_CP014671.1"/>
</dbReference>
<dbReference type="EMBL" id="CP014671">
    <property type="protein sequence ID" value="ANX05025.1"/>
    <property type="molecule type" value="Genomic_DNA"/>
</dbReference>
<evidence type="ECO:0000313" key="5">
    <source>
        <dbReference type="Proteomes" id="UP000092952"/>
    </source>
</evidence>
<name>A0A1B1YW43_9GAMM</name>
<dbReference type="Proteomes" id="UP000092952">
    <property type="component" value="Chromosome"/>
</dbReference>
<evidence type="ECO:0000256" key="1">
    <source>
        <dbReference type="ARBA" id="ARBA00005771"/>
    </source>
</evidence>
<comment type="similarity">
    <text evidence="1">Belongs to the sulfotransferase 1 family.</text>
</comment>
<organism evidence="4 5">
    <name type="scientific">Immundisolibacter cernigliae</name>
    <dbReference type="NCBI Taxonomy" id="1810504"/>
    <lineage>
        <taxon>Bacteria</taxon>
        <taxon>Pseudomonadati</taxon>
        <taxon>Pseudomonadota</taxon>
        <taxon>Gammaproteobacteria</taxon>
        <taxon>Immundisolibacterales</taxon>
        <taxon>Immundisolibacteraceae</taxon>
        <taxon>Immundisolibacter</taxon>
    </lineage>
</organism>
<dbReference type="STRING" id="1810504.PG2T_13135"/>
<dbReference type="GO" id="GO:0008146">
    <property type="term" value="F:sulfotransferase activity"/>
    <property type="evidence" value="ECO:0007669"/>
    <property type="project" value="InterPro"/>
</dbReference>
<evidence type="ECO:0000259" key="3">
    <source>
        <dbReference type="Pfam" id="PF00685"/>
    </source>
</evidence>
<proteinExistence type="inferred from homology"/>
<accession>A0A1B1YW43</accession>
<sequence>MLQSRDGWPVKTRELHNHHFDSTAWNDFAFRDDDIVIATYAKAGTTWTQQIVGQLVFGGAEEVPVHDISPWLDLRAPPTAVKHALLAAQTHRRFIKTHLPVDALVYSPRAKYLYIGRDGRDVAVSLYNHHASATEGWFRMLNDTPGRVGPPMPPPAASAGEAFDTWLEQDGAPFWPFFSSVRSWWQIRHLPNLLFVHYADMKRDLEGQMRRIADFLGIALSPAQWTAAVEHCSFDYMRAHGEQTVPAGGAMWRGGAASFLHSGQAGRWRELLTPQQAAAYERRAVLELGAECAQWLAQGTGADAR</sequence>
<feature type="domain" description="Sulfotransferase" evidence="3">
    <location>
        <begin position="32"/>
        <end position="281"/>
    </location>
</feature>
<keyword evidence="5" id="KW-1185">Reference proteome</keyword>
<evidence type="ECO:0000313" key="4">
    <source>
        <dbReference type="EMBL" id="ANX05025.1"/>
    </source>
</evidence>
<dbReference type="InterPro" id="IPR027417">
    <property type="entry name" value="P-loop_NTPase"/>
</dbReference>
<keyword evidence="2 4" id="KW-0808">Transferase</keyword>
<dbReference type="PANTHER" id="PTHR11783">
    <property type="entry name" value="SULFOTRANSFERASE SULT"/>
    <property type="match status" value="1"/>
</dbReference>
<evidence type="ECO:0000256" key="2">
    <source>
        <dbReference type="ARBA" id="ARBA00022679"/>
    </source>
</evidence>
<gene>
    <name evidence="4" type="ORF">PG2T_13135</name>
</gene>
<dbReference type="InterPro" id="IPR000863">
    <property type="entry name" value="Sulfotransferase_dom"/>
</dbReference>
<dbReference type="SUPFAM" id="SSF52540">
    <property type="entry name" value="P-loop containing nucleoside triphosphate hydrolases"/>
    <property type="match status" value="1"/>
</dbReference>
<reference evidence="5" key="1">
    <citation type="submission" date="2016-03" db="EMBL/GenBank/DDBJ databases">
        <title>Complete genome sequence of Solimmundus cernigliae, representing a novel lineage of polycyclic aromatic hydrocarbon degraders within the Gammaproteobacteria.</title>
        <authorList>
            <person name="Singleton D.R."/>
            <person name="Dickey A.N."/>
            <person name="Scholl E.H."/>
            <person name="Wright F.A."/>
            <person name="Aitken M.D."/>
        </authorList>
    </citation>
    <scope>NUCLEOTIDE SEQUENCE [LARGE SCALE GENOMIC DNA]</scope>
    <source>
        <strain evidence="5">TR3.2</strain>
    </source>
</reference>
<dbReference type="InParanoid" id="A0A1B1YW43"/>
<dbReference type="OrthoDB" id="3399180at2"/>
<dbReference type="KEGG" id="gbi:PG2T_13135"/>
<dbReference type="AlphaFoldDB" id="A0A1B1YW43"/>